<organism evidence="2 3">
    <name type="scientific">Phascolarctos cinereus</name>
    <name type="common">Koala</name>
    <dbReference type="NCBI Taxonomy" id="38626"/>
    <lineage>
        <taxon>Eukaryota</taxon>
        <taxon>Metazoa</taxon>
        <taxon>Chordata</taxon>
        <taxon>Craniata</taxon>
        <taxon>Vertebrata</taxon>
        <taxon>Euteleostomi</taxon>
        <taxon>Mammalia</taxon>
        <taxon>Metatheria</taxon>
        <taxon>Diprotodontia</taxon>
        <taxon>Phascolarctidae</taxon>
        <taxon>Phascolarctos</taxon>
    </lineage>
</organism>
<dbReference type="InParanoid" id="A0A6P5I8S8"/>
<feature type="compositionally biased region" description="Basic and acidic residues" evidence="1">
    <location>
        <begin position="1"/>
        <end position="11"/>
    </location>
</feature>
<dbReference type="KEGG" id="pcw:110192001"/>
<protein>
    <submittedName>
        <fullName evidence="3">Uncharacterized protein LOC110192001</fullName>
    </submittedName>
</protein>
<sequence>MACKTGLDRDLAPPTSQESCLLRRGSTSGQPGSASLLRWVLCTLLMRGAGTRIEGGSDGWKGGRMQLVLLSWRRGAGPGLMESRNPSGWRGAGVFGEGEIKPWRERACICSTLIESTPRLDQTSAGDKVPGPAPRFIYSSDKEPEMTQTAERWWWLGETCGLVSFCFISGPESWVLLTLPGAEMGRVISSLLVVCPGGWKKLGNVSGAAAAAAAAAALPAAWSKARSFVETPQESSDSKKSDS</sequence>
<proteinExistence type="predicted"/>
<evidence type="ECO:0000313" key="3">
    <source>
        <dbReference type="RefSeq" id="XP_020818687.1"/>
    </source>
</evidence>
<dbReference type="RefSeq" id="XP_020818687.1">
    <property type="nucleotide sequence ID" value="XM_020963028.1"/>
</dbReference>
<keyword evidence="2" id="KW-1185">Reference proteome</keyword>
<gene>
    <name evidence="3" type="primary">LOC110192001</name>
</gene>
<dbReference type="AlphaFoldDB" id="A0A6P5I8S8"/>
<dbReference type="Proteomes" id="UP000515140">
    <property type="component" value="Unplaced"/>
</dbReference>
<evidence type="ECO:0000256" key="1">
    <source>
        <dbReference type="SAM" id="MobiDB-lite"/>
    </source>
</evidence>
<feature type="region of interest" description="Disordered" evidence="1">
    <location>
        <begin position="1"/>
        <end position="32"/>
    </location>
</feature>
<dbReference type="GeneID" id="110192001"/>
<accession>A0A6P5I8S8</accession>
<feature type="compositionally biased region" description="Polar residues" evidence="1">
    <location>
        <begin position="14"/>
        <end position="32"/>
    </location>
</feature>
<evidence type="ECO:0000313" key="2">
    <source>
        <dbReference type="Proteomes" id="UP000515140"/>
    </source>
</evidence>
<reference evidence="3" key="1">
    <citation type="submission" date="2025-08" db="UniProtKB">
        <authorList>
            <consortium name="RefSeq"/>
        </authorList>
    </citation>
    <scope>IDENTIFICATION</scope>
    <source>
        <tissue evidence="3">Spleen</tissue>
    </source>
</reference>
<name>A0A6P5I8S8_PHACI</name>